<comment type="similarity">
    <text evidence="1">Belongs to the ABC transporter superfamily.</text>
</comment>
<dbReference type="EMBL" id="FWWZ01000001">
    <property type="protein sequence ID" value="SMC09012.1"/>
    <property type="molecule type" value="Genomic_DNA"/>
</dbReference>
<feature type="domain" description="ABC transporter" evidence="5">
    <location>
        <begin position="6"/>
        <end position="233"/>
    </location>
</feature>
<dbReference type="PROSITE" id="PS00211">
    <property type="entry name" value="ABC_TRANSPORTER_1"/>
    <property type="match status" value="1"/>
</dbReference>
<evidence type="ECO:0000256" key="1">
    <source>
        <dbReference type="ARBA" id="ARBA00005417"/>
    </source>
</evidence>
<dbReference type="InterPro" id="IPR050153">
    <property type="entry name" value="Metal_Ion_Import_ABC"/>
</dbReference>
<keyword evidence="2" id="KW-0813">Transport</keyword>
<dbReference type="Pfam" id="PF00005">
    <property type="entry name" value="ABC_tran"/>
    <property type="match status" value="1"/>
</dbReference>
<dbReference type="STRING" id="1069081.SAMN05660197_0805"/>
<dbReference type="PANTHER" id="PTHR42734">
    <property type="entry name" value="METAL TRANSPORT SYSTEM ATP-BINDING PROTEIN TM_0124-RELATED"/>
    <property type="match status" value="1"/>
</dbReference>
<dbReference type="GO" id="GO:0016887">
    <property type="term" value="F:ATP hydrolysis activity"/>
    <property type="evidence" value="ECO:0007669"/>
    <property type="project" value="InterPro"/>
</dbReference>
<evidence type="ECO:0000313" key="6">
    <source>
        <dbReference type="EMBL" id="SMC09012.1"/>
    </source>
</evidence>
<dbReference type="SMART" id="SM00382">
    <property type="entry name" value="AAA"/>
    <property type="match status" value="1"/>
</dbReference>
<dbReference type="InterPro" id="IPR003439">
    <property type="entry name" value="ABC_transporter-like_ATP-bd"/>
</dbReference>
<dbReference type="GO" id="GO:0005524">
    <property type="term" value="F:ATP binding"/>
    <property type="evidence" value="ECO:0007669"/>
    <property type="project" value="UniProtKB-KW"/>
</dbReference>
<dbReference type="PANTHER" id="PTHR42734:SF17">
    <property type="entry name" value="METAL TRANSPORT SYSTEM ATP-BINDING PROTEIN TM_0124-RELATED"/>
    <property type="match status" value="1"/>
</dbReference>
<keyword evidence="3" id="KW-0547">Nucleotide-binding</keyword>
<dbReference type="PROSITE" id="PS50893">
    <property type="entry name" value="ABC_TRANSPORTER_2"/>
    <property type="match status" value="1"/>
</dbReference>
<dbReference type="Proteomes" id="UP000192602">
    <property type="component" value="Unassembled WGS sequence"/>
</dbReference>
<evidence type="ECO:0000313" key="7">
    <source>
        <dbReference type="Proteomes" id="UP000192602"/>
    </source>
</evidence>
<proteinExistence type="inferred from homology"/>
<keyword evidence="7" id="KW-1185">Reference proteome</keyword>
<sequence length="243" mass="27720">MQLPAIEVDGLYFAYDKEYVLENINLTIYDKEYIAIIGPNGGGKTTFLKLLLGLLQPQKGKISIYGKEPSQAKNLIGYLPQQTNFNLDMPLQAKEIILQGRLSAKKFRFDKDDLTLLDEIAQKLNIAHLLHKKIGTLSGGQRQRVLLARALITKPKILILDEPTAAVDIEAQKEIYEILRNLSITRLVVSHDVNILLEGVDRVLYINRTLYIHDNLKLNIQKRDGHFCEMELFEELKKACIHD</sequence>
<dbReference type="InterPro" id="IPR027417">
    <property type="entry name" value="P-loop_NTPase"/>
</dbReference>
<dbReference type="Gene3D" id="3.40.50.300">
    <property type="entry name" value="P-loop containing nucleotide triphosphate hydrolases"/>
    <property type="match status" value="1"/>
</dbReference>
<keyword evidence="4 6" id="KW-0067">ATP-binding</keyword>
<dbReference type="AlphaFoldDB" id="A0A1W1WS28"/>
<evidence type="ECO:0000256" key="4">
    <source>
        <dbReference type="ARBA" id="ARBA00022840"/>
    </source>
</evidence>
<name>A0A1W1WS28_9BACT</name>
<dbReference type="SUPFAM" id="SSF52540">
    <property type="entry name" value="P-loop containing nucleoside triphosphate hydrolases"/>
    <property type="match status" value="1"/>
</dbReference>
<accession>A0A1W1WS28</accession>
<evidence type="ECO:0000256" key="3">
    <source>
        <dbReference type="ARBA" id="ARBA00022741"/>
    </source>
</evidence>
<protein>
    <submittedName>
        <fullName evidence="6">Zinc transport system ATP-binding protein</fullName>
    </submittedName>
</protein>
<evidence type="ECO:0000256" key="2">
    <source>
        <dbReference type="ARBA" id="ARBA00022448"/>
    </source>
</evidence>
<dbReference type="InterPro" id="IPR017871">
    <property type="entry name" value="ABC_transporter-like_CS"/>
</dbReference>
<gene>
    <name evidence="6" type="ORF">SAMN05660197_0805</name>
</gene>
<evidence type="ECO:0000259" key="5">
    <source>
        <dbReference type="PROSITE" id="PS50893"/>
    </source>
</evidence>
<dbReference type="InterPro" id="IPR003593">
    <property type="entry name" value="AAA+_ATPase"/>
</dbReference>
<dbReference type="RefSeq" id="WP_231988931.1">
    <property type="nucleotide sequence ID" value="NZ_AP026671.1"/>
</dbReference>
<organism evidence="6 7">
    <name type="scientific">Nitratiruptor tergarcus DSM 16512</name>
    <dbReference type="NCBI Taxonomy" id="1069081"/>
    <lineage>
        <taxon>Bacteria</taxon>
        <taxon>Pseudomonadati</taxon>
        <taxon>Campylobacterota</taxon>
        <taxon>Epsilonproteobacteria</taxon>
        <taxon>Nautiliales</taxon>
        <taxon>Nitratiruptoraceae</taxon>
        <taxon>Nitratiruptor</taxon>
    </lineage>
</organism>
<reference evidence="7" key="1">
    <citation type="submission" date="2017-04" db="EMBL/GenBank/DDBJ databases">
        <authorList>
            <person name="Varghese N."/>
            <person name="Submissions S."/>
        </authorList>
    </citation>
    <scope>NUCLEOTIDE SEQUENCE [LARGE SCALE GENOMIC DNA]</scope>
    <source>
        <strain evidence="7">DSM 16512</strain>
    </source>
</reference>